<dbReference type="GO" id="GO:0008237">
    <property type="term" value="F:metallopeptidase activity"/>
    <property type="evidence" value="ECO:0007669"/>
    <property type="project" value="InterPro"/>
</dbReference>
<dbReference type="Gene3D" id="3.40.390.10">
    <property type="entry name" value="Collagenase (Catalytic Domain)"/>
    <property type="match status" value="1"/>
</dbReference>
<organism evidence="2 3">
    <name type="scientific">Zopfia rhizophila CBS 207.26</name>
    <dbReference type="NCBI Taxonomy" id="1314779"/>
    <lineage>
        <taxon>Eukaryota</taxon>
        <taxon>Fungi</taxon>
        <taxon>Dikarya</taxon>
        <taxon>Ascomycota</taxon>
        <taxon>Pezizomycotina</taxon>
        <taxon>Dothideomycetes</taxon>
        <taxon>Dothideomycetes incertae sedis</taxon>
        <taxon>Zopfiaceae</taxon>
        <taxon>Zopfia</taxon>
    </lineage>
</organism>
<name>A0A6A6DFJ4_9PEZI</name>
<dbReference type="AlphaFoldDB" id="A0A6A6DFJ4"/>
<dbReference type="Proteomes" id="UP000800200">
    <property type="component" value="Unassembled WGS sequence"/>
</dbReference>
<gene>
    <name evidence="2" type="ORF">K469DRAFT_742654</name>
</gene>
<reference evidence="2" key="1">
    <citation type="journal article" date="2020" name="Stud. Mycol.">
        <title>101 Dothideomycetes genomes: a test case for predicting lifestyles and emergence of pathogens.</title>
        <authorList>
            <person name="Haridas S."/>
            <person name="Albert R."/>
            <person name="Binder M."/>
            <person name="Bloem J."/>
            <person name="Labutti K."/>
            <person name="Salamov A."/>
            <person name="Andreopoulos B."/>
            <person name="Baker S."/>
            <person name="Barry K."/>
            <person name="Bills G."/>
            <person name="Bluhm B."/>
            <person name="Cannon C."/>
            <person name="Castanera R."/>
            <person name="Culley D."/>
            <person name="Daum C."/>
            <person name="Ezra D."/>
            <person name="Gonzalez J."/>
            <person name="Henrissat B."/>
            <person name="Kuo A."/>
            <person name="Liang C."/>
            <person name="Lipzen A."/>
            <person name="Lutzoni F."/>
            <person name="Magnuson J."/>
            <person name="Mondo S."/>
            <person name="Nolan M."/>
            <person name="Ohm R."/>
            <person name="Pangilinan J."/>
            <person name="Park H.-J."/>
            <person name="Ramirez L."/>
            <person name="Alfaro M."/>
            <person name="Sun H."/>
            <person name="Tritt A."/>
            <person name="Yoshinaga Y."/>
            <person name="Zwiers L.-H."/>
            <person name="Turgeon B."/>
            <person name="Goodwin S."/>
            <person name="Spatafora J."/>
            <person name="Crous P."/>
            <person name="Grigoriev I."/>
        </authorList>
    </citation>
    <scope>NUCLEOTIDE SEQUENCE</scope>
    <source>
        <strain evidence="2">CBS 207.26</strain>
    </source>
</reference>
<sequence length="389" mass="44154">MLTLQSLLSLPVFLSTTLIAHALARPEGLIGLKEDSVYKDLAASLTGGEKCNENELKAIREGFYEMNELLQAVVPVNWEGDAAREFFGKAERVNNYTMMIESNLRRASLYSTPKGNATHNPDIHIRCDDPSRRCNSCSRKEGRHIAYNIGNEPHINFCRRYFGLNALDETVEDAAKHENMRMEIMAYYNRATVWVREIMHISAIGTAVMEKVVSGAQLNNSNSWMTEMYDGPMQTSFLAGVAYENPNPDQPNNIKALKYAYGATRAKLIAVLSTQEPYDAPNNPENYALYAQAQYVIEKKGFYPNRPVLEFDSEAAVLANDQLQEGPEKSRQRYACYDSLEVMQPNRRTNTTGDPITSSAPSMERIRSRRTYLVLFWTLAYWFALSRVY</sequence>
<accession>A0A6A6DFJ4</accession>
<evidence type="ECO:0000256" key="1">
    <source>
        <dbReference type="SAM" id="SignalP"/>
    </source>
</evidence>
<dbReference type="OrthoDB" id="1896086at2759"/>
<evidence type="ECO:0000313" key="3">
    <source>
        <dbReference type="Proteomes" id="UP000800200"/>
    </source>
</evidence>
<protein>
    <submittedName>
        <fullName evidence="2">Uncharacterized protein</fullName>
    </submittedName>
</protein>
<dbReference type="EMBL" id="ML994692">
    <property type="protein sequence ID" value="KAF2177228.1"/>
    <property type="molecule type" value="Genomic_DNA"/>
</dbReference>
<proteinExistence type="predicted"/>
<feature type="signal peptide" evidence="1">
    <location>
        <begin position="1"/>
        <end position="24"/>
    </location>
</feature>
<feature type="chain" id="PRO_5025417768" evidence="1">
    <location>
        <begin position="25"/>
        <end position="389"/>
    </location>
</feature>
<evidence type="ECO:0000313" key="2">
    <source>
        <dbReference type="EMBL" id="KAF2177228.1"/>
    </source>
</evidence>
<dbReference type="InterPro" id="IPR024079">
    <property type="entry name" value="MetalloPept_cat_dom_sf"/>
</dbReference>
<keyword evidence="3" id="KW-1185">Reference proteome</keyword>
<keyword evidence="1" id="KW-0732">Signal</keyword>